<dbReference type="RefSeq" id="WP_184015698.1">
    <property type="nucleotide sequence ID" value="NZ_JACHFD010000002.1"/>
</dbReference>
<reference evidence="1 2" key="1">
    <citation type="submission" date="2020-08" db="EMBL/GenBank/DDBJ databases">
        <title>Genomic Encyclopedia of Type Strains, Phase IV (KMG-IV): sequencing the most valuable type-strain genomes for metagenomic binning, comparative biology and taxonomic classification.</title>
        <authorList>
            <person name="Goeker M."/>
        </authorList>
    </citation>
    <scope>NUCLEOTIDE SEQUENCE [LARGE SCALE GENOMIC DNA]</scope>
    <source>
        <strain evidence="1 2">YC6886</strain>
    </source>
</reference>
<dbReference type="Proteomes" id="UP000557717">
    <property type="component" value="Unassembled WGS sequence"/>
</dbReference>
<keyword evidence="1" id="KW-0413">Isomerase</keyword>
<evidence type="ECO:0000313" key="1">
    <source>
        <dbReference type="EMBL" id="MBB5350423.1"/>
    </source>
</evidence>
<keyword evidence="2" id="KW-1185">Reference proteome</keyword>
<comment type="caution">
    <text evidence="1">The sequence shown here is derived from an EMBL/GenBank/DDBJ whole genome shotgun (WGS) entry which is preliminary data.</text>
</comment>
<sequence length="193" mass="22619">MSACENPFATRRVEKLLSFDPRLCGTSWEELEDRWENMGRQACVTGRHGAGKTTFLDGFERHLELKYRVVRLFFHEGHRDLGKEERGLLSKLEGAVLLIDGDDHLPSLQRRELFRWAHDARGWLSARHRKQGIPELLRLAPDEVLVEVLWRRLLPESAGAHLDWAGRLEAHRGNLRELWLECYDRWNGEEVKF</sequence>
<dbReference type="SUPFAM" id="SSF52540">
    <property type="entry name" value="P-loop containing nucleoside triphosphate hydrolases"/>
    <property type="match status" value="1"/>
</dbReference>
<gene>
    <name evidence="1" type="ORF">HNR46_000647</name>
</gene>
<proteinExistence type="predicted"/>
<organism evidence="1 2">
    <name type="scientific">Haloferula luteola</name>
    <dbReference type="NCBI Taxonomy" id="595692"/>
    <lineage>
        <taxon>Bacteria</taxon>
        <taxon>Pseudomonadati</taxon>
        <taxon>Verrucomicrobiota</taxon>
        <taxon>Verrucomicrobiia</taxon>
        <taxon>Verrucomicrobiales</taxon>
        <taxon>Verrucomicrobiaceae</taxon>
        <taxon>Haloferula</taxon>
    </lineage>
</organism>
<protein>
    <submittedName>
        <fullName evidence="1">DNA topoisomerase IB</fullName>
    </submittedName>
</protein>
<dbReference type="AlphaFoldDB" id="A0A840UZK3"/>
<dbReference type="EMBL" id="JACHFD010000002">
    <property type="protein sequence ID" value="MBB5350423.1"/>
    <property type="molecule type" value="Genomic_DNA"/>
</dbReference>
<accession>A0A840UZK3</accession>
<name>A0A840UZK3_9BACT</name>
<evidence type="ECO:0000313" key="2">
    <source>
        <dbReference type="Proteomes" id="UP000557717"/>
    </source>
</evidence>
<dbReference type="InterPro" id="IPR027417">
    <property type="entry name" value="P-loop_NTPase"/>
</dbReference>
<dbReference type="GO" id="GO:0016853">
    <property type="term" value="F:isomerase activity"/>
    <property type="evidence" value="ECO:0007669"/>
    <property type="project" value="UniProtKB-KW"/>
</dbReference>